<name>A0A6C0KCR5_9ZZZZ</name>
<sequence>MPTVFTAPEWMSNESQYKLTVTEDYAKSLAANTSVNLKKDAWGSYTFSNQDELLEVTSALLHSLLKEGSENNWFSKLPSHEQLLKRVKHTFLSLPEPNQTLAYVSCVYMNPKVLTLQWTPVSPPPPAQAQSQQGIYFEDSESEDADITESNLPPVALRDDRVATQEEYLLTRLRAAKARVEAEQIRMQYFEATGSMPPESDEDEDEDEDGNGSE</sequence>
<feature type="region of interest" description="Disordered" evidence="1">
    <location>
        <begin position="190"/>
        <end position="214"/>
    </location>
</feature>
<dbReference type="EMBL" id="MN740830">
    <property type="protein sequence ID" value="QHU14098.1"/>
    <property type="molecule type" value="Genomic_DNA"/>
</dbReference>
<dbReference type="AlphaFoldDB" id="A0A6C0KCR5"/>
<organism evidence="2">
    <name type="scientific">viral metagenome</name>
    <dbReference type="NCBI Taxonomy" id="1070528"/>
    <lineage>
        <taxon>unclassified sequences</taxon>
        <taxon>metagenomes</taxon>
        <taxon>organismal metagenomes</taxon>
    </lineage>
</organism>
<protein>
    <submittedName>
        <fullName evidence="2">Uncharacterized protein</fullName>
    </submittedName>
</protein>
<evidence type="ECO:0000256" key="1">
    <source>
        <dbReference type="SAM" id="MobiDB-lite"/>
    </source>
</evidence>
<evidence type="ECO:0000313" key="2">
    <source>
        <dbReference type="EMBL" id="QHU14098.1"/>
    </source>
</evidence>
<accession>A0A6C0KCR5</accession>
<feature type="compositionally biased region" description="Acidic residues" evidence="1">
    <location>
        <begin position="199"/>
        <end position="214"/>
    </location>
</feature>
<reference evidence="2" key="1">
    <citation type="journal article" date="2020" name="Nature">
        <title>Giant virus diversity and host interactions through global metagenomics.</title>
        <authorList>
            <person name="Schulz F."/>
            <person name="Roux S."/>
            <person name="Paez-Espino D."/>
            <person name="Jungbluth S."/>
            <person name="Walsh D.A."/>
            <person name="Denef V.J."/>
            <person name="McMahon K.D."/>
            <person name="Konstantinidis K.T."/>
            <person name="Eloe-Fadrosh E.A."/>
            <person name="Kyrpides N.C."/>
            <person name="Woyke T."/>
        </authorList>
    </citation>
    <scope>NUCLEOTIDE SEQUENCE</scope>
    <source>
        <strain evidence="2">GVMAG-S-1101182-85</strain>
    </source>
</reference>
<proteinExistence type="predicted"/>